<dbReference type="EMBL" id="HF571520">
    <property type="protein sequence ID" value="CCQ33767.1"/>
    <property type="molecule type" value="Genomic_DNA"/>
</dbReference>
<evidence type="ECO:0000313" key="4">
    <source>
        <dbReference type="Proteomes" id="UP000003861"/>
    </source>
</evidence>
<gene>
    <name evidence="3" type="primary">cbp</name>
    <name evidence="3" type="ORF">HLRTI_001687</name>
    <name evidence="2" type="ORF">HTIA_1640</name>
</gene>
<reference evidence="3 4" key="1">
    <citation type="journal article" date="2011" name="J. Bacteriol.">
        <title>Genome sequence of Halorhabdus tiamatea, the first archaeon isolated from a deep-sea anoxic brine lake.</title>
        <authorList>
            <person name="Antunes A."/>
            <person name="Alam I."/>
            <person name="Bajic V.B."/>
            <person name="Stingl U."/>
        </authorList>
    </citation>
    <scope>NUCLEOTIDE SEQUENCE [LARGE SCALE GENOMIC DNA]</scope>
    <source>
        <strain evidence="3 4">SARL4B</strain>
    </source>
</reference>
<evidence type="ECO:0000313" key="3">
    <source>
        <dbReference type="EMBL" id="ERJ06208.1"/>
    </source>
</evidence>
<feature type="region of interest" description="Disordered" evidence="1">
    <location>
        <begin position="121"/>
        <end position="141"/>
    </location>
</feature>
<feature type="compositionally biased region" description="Acidic residues" evidence="1">
    <location>
        <begin position="131"/>
        <end position="141"/>
    </location>
</feature>
<feature type="compositionally biased region" description="Basic and acidic residues" evidence="1">
    <location>
        <begin position="203"/>
        <end position="226"/>
    </location>
</feature>
<feature type="compositionally biased region" description="Acidic residues" evidence="1">
    <location>
        <begin position="183"/>
        <end position="196"/>
    </location>
</feature>
<name>F7PNJ4_9EURY</name>
<accession>F7PNJ4</accession>
<reference evidence="3 4" key="2">
    <citation type="journal article" date="2013" name="PLoS ONE">
        <title>INDIGO - INtegrated Data Warehouse of MIcrobial GenOmes with Examples from the Red Sea Extremophiles.</title>
        <authorList>
            <person name="Alam I."/>
            <person name="Antunes A."/>
            <person name="Kamau A.A."/>
            <person name="Ba Alawi W."/>
            <person name="Kalkatawi M."/>
            <person name="Stingl U."/>
            <person name="Bajic V.B."/>
        </authorList>
    </citation>
    <scope>NUCLEOTIDE SEQUENCE [LARGE SCALE GENOMIC DNA]</scope>
    <source>
        <strain evidence="3 4">SARL4B</strain>
    </source>
</reference>
<dbReference type="eggNOG" id="arCOG10906">
    <property type="taxonomic scope" value="Archaea"/>
</dbReference>
<dbReference type="Proteomes" id="UP000015381">
    <property type="component" value="Chromosome I"/>
</dbReference>
<dbReference type="AlphaFoldDB" id="F7PNJ4"/>
<protein>
    <submittedName>
        <fullName evidence="3">Calcium-binding protein</fullName>
    </submittedName>
</protein>
<feature type="region of interest" description="Disordered" evidence="1">
    <location>
        <begin position="155"/>
        <end position="230"/>
    </location>
</feature>
<organism evidence="3 4">
    <name type="scientific">Halorhabdus tiamatea SARL4B</name>
    <dbReference type="NCBI Taxonomy" id="1033806"/>
    <lineage>
        <taxon>Archaea</taxon>
        <taxon>Methanobacteriati</taxon>
        <taxon>Methanobacteriota</taxon>
        <taxon>Stenosarchaea group</taxon>
        <taxon>Halobacteria</taxon>
        <taxon>Halobacteriales</taxon>
        <taxon>Haloarculaceae</taxon>
        <taxon>Halorhabdus</taxon>
    </lineage>
</organism>
<dbReference type="HOGENOM" id="CLU_381134_0_0_2"/>
<reference evidence="2 5" key="3">
    <citation type="journal article" date="2014" name="Environ. Microbiol.">
        <title>Halorhabdus tiamatea: proteogenomics and glycosidase activity measurements identify the first cultivated euryarchaeon from a deep-sea anoxic brine lake as potential polysaccharide degrader.</title>
        <authorList>
            <person name="Werner J."/>
            <person name="Ferrer M."/>
            <person name="Michel G."/>
            <person name="Mann A.J."/>
            <person name="Huang S."/>
            <person name="Juarez S."/>
            <person name="Ciordia S."/>
            <person name="Albar J.P."/>
            <person name="Alcaide M."/>
            <person name="La Cono V."/>
            <person name="Yakimov M.M."/>
            <person name="Antunes A."/>
            <person name="Taborda M."/>
            <person name="Da Costa M.S."/>
            <person name="Amann R.I."/>
            <person name="Gloeckner F.O."/>
            <person name="Golyshina O.V."/>
            <person name="Golyshin P.N."/>
            <person name="Teeling H."/>
        </authorList>
    </citation>
    <scope>NUCLEOTIDE SEQUENCE [LARGE SCALE GENOMIC DNA]</scope>
    <source>
        <strain evidence="5">SARL4B</strain>
        <strain evidence="2">Type strain: SARL4B</strain>
    </source>
</reference>
<evidence type="ECO:0000313" key="5">
    <source>
        <dbReference type="Proteomes" id="UP000015381"/>
    </source>
</evidence>
<dbReference type="KEGG" id="hti:HTIA_1640"/>
<keyword evidence="5" id="KW-1185">Reference proteome</keyword>
<proteinExistence type="predicted"/>
<feature type="compositionally biased region" description="Basic and acidic residues" evidence="1">
    <location>
        <begin position="121"/>
        <end position="130"/>
    </location>
</feature>
<dbReference type="eggNOG" id="arCOG07561">
    <property type="taxonomic scope" value="Archaea"/>
</dbReference>
<dbReference type="OrthoDB" id="242718at2157"/>
<dbReference type="Proteomes" id="UP000003861">
    <property type="component" value="Unassembled WGS sequence"/>
</dbReference>
<dbReference type="RefSeq" id="WP_008527592.1">
    <property type="nucleotide sequence ID" value="NC_021921.1"/>
</dbReference>
<dbReference type="STRING" id="1033806.HTIA_1640"/>
<evidence type="ECO:0000256" key="1">
    <source>
        <dbReference type="SAM" id="MobiDB-lite"/>
    </source>
</evidence>
<dbReference type="EMBL" id="AFNT02000018">
    <property type="protein sequence ID" value="ERJ06208.1"/>
    <property type="molecule type" value="Genomic_DNA"/>
</dbReference>
<dbReference type="GeneID" id="23799807"/>
<sequence>MTRRSRSSSDFLHWDSGELDDASDLPDVFSRVAAEVGPQDSDGDGLPDTLEKEGIPIGYAHGGYQTIETDPYDAGTDGDGIPDGEEVGPLISENITVSTVTDGGHPNYGSTQEIHVEYRKLNSDPTKVDSDGDGLTDPEEYNGWETAIASSIDQADSYDEERQDNPLTADDVLDHEAVTSDPLLEDTDEDDVDDLAEQINRLNPRDRDSDGDKLSDHTELRLRDQSDEYAPAIYENTPPSVTVRSISAVNGRTEYDVALQARDASGLGAIDLMKGGEVEKRVWGRGETEISREISFYVNRSFVEVIQVGAGYFFTSSVAEVNAYDQLWNNQSQKFHGTDGFGQIAKAAADAPLPYGVGRQEAIQLMGFGSGVKTSGKQTVTDFYSLATNLEGSAKQMAAVAGYIANNASVLAKLPGMMANQVASNQQRINPFVEGSEESTFAESWYLGYATGMIGSAAIGDKGTSAVVGRLSSSSTRIGKAMRALEAAKTSLKAGVSTKTMALAGRINGRLPNADLDTGQIANRLSEVSQPVRLQTTAQLREMDSDTLRWINDNGIVYKSASKATRVVRTTGETGREALESLGRDGRAALLELSEATATVRTSLRAWDRGDLSTNELTAALRRTDAMDAAERRAYDDVLEATGDDAVEVMAKSDGPARRAMTDGGETIDFQTAVARAADSDAIDSFEQLDRAVRRLDELDGGYEDSFRRLAVDETAGESWYRGWIF</sequence>
<evidence type="ECO:0000313" key="2">
    <source>
        <dbReference type="EMBL" id="CCQ33767.1"/>
    </source>
</evidence>
<feature type="region of interest" description="Disordered" evidence="1">
    <location>
        <begin position="1"/>
        <end position="88"/>
    </location>
</feature>